<sequence>MLYVIWVVGVLLAIFASAKLTIGKEKAGKFDE</sequence>
<dbReference type="AlphaFoldDB" id="A0A2X4R5H9"/>
<name>A0A2X4R5H9_HAEHA</name>
<evidence type="ECO:0000313" key="2">
    <source>
        <dbReference type="EMBL" id="TDN41236.1"/>
    </source>
</evidence>
<accession>A0A2X4R5H9</accession>
<dbReference type="EMBL" id="RWKG01000031">
    <property type="protein sequence ID" value="TDN41236.1"/>
    <property type="molecule type" value="Genomic_DNA"/>
</dbReference>
<dbReference type="EMBL" id="LS483458">
    <property type="protein sequence ID" value="SQH97051.1"/>
    <property type="molecule type" value="Genomic_DNA"/>
</dbReference>
<reference evidence="2 4" key="2">
    <citation type="submission" date="2018-12" db="EMBL/GenBank/DDBJ databases">
        <authorList>
            <person name="Fluit A.C."/>
        </authorList>
    </citation>
    <scope>NUCLEOTIDE SEQUENCE [LARGE SCALE GENOMIC DNA]</scope>
    <source>
        <strain evidence="2 4">16-549009</strain>
    </source>
</reference>
<protein>
    <submittedName>
        <fullName evidence="2">Cytochrome d ubiquinol oxidase subunit X</fullName>
        <ecNumber evidence="2">1.10.3.-</ecNumber>
    </submittedName>
</protein>
<gene>
    <name evidence="2" type="ORF">EGH31_1253</name>
    <name evidence="1" type="ORF">NCTC10839_00938</name>
</gene>
<dbReference type="KEGG" id="hhz:NCTC10839_00938"/>
<evidence type="ECO:0000313" key="4">
    <source>
        <dbReference type="Proteomes" id="UP000294998"/>
    </source>
</evidence>
<organism evidence="1 3">
    <name type="scientific">Haemophilus haemolyticus</name>
    <dbReference type="NCBI Taxonomy" id="726"/>
    <lineage>
        <taxon>Bacteria</taxon>
        <taxon>Pseudomonadati</taxon>
        <taxon>Pseudomonadota</taxon>
        <taxon>Gammaproteobacteria</taxon>
        <taxon>Pasteurellales</taxon>
        <taxon>Pasteurellaceae</taxon>
        <taxon>Haemophilus</taxon>
    </lineage>
</organism>
<dbReference type="GO" id="GO:0016491">
    <property type="term" value="F:oxidoreductase activity"/>
    <property type="evidence" value="ECO:0007669"/>
    <property type="project" value="UniProtKB-KW"/>
</dbReference>
<proteinExistence type="predicted"/>
<dbReference type="Proteomes" id="UP000248808">
    <property type="component" value="Chromosome 1"/>
</dbReference>
<dbReference type="Proteomes" id="UP000294998">
    <property type="component" value="Unassembled WGS sequence"/>
</dbReference>
<evidence type="ECO:0000313" key="3">
    <source>
        <dbReference type="Proteomes" id="UP000248808"/>
    </source>
</evidence>
<evidence type="ECO:0000313" key="1">
    <source>
        <dbReference type="EMBL" id="SQH97051.1"/>
    </source>
</evidence>
<reference evidence="1 3" key="1">
    <citation type="submission" date="2018-06" db="EMBL/GenBank/DDBJ databases">
        <authorList>
            <consortium name="Pathogen Informatics"/>
            <person name="Doyle S."/>
        </authorList>
    </citation>
    <scope>NUCLEOTIDE SEQUENCE [LARGE SCALE GENOMIC DNA]</scope>
    <source>
        <strain evidence="1 3">NCTC10839</strain>
    </source>
</reference>
<dbReference type="EC" id="1.10.3.-" evidence="2"/>
<keyword evidence="2" id="KW-0560">Oxidoreductase</keyword>